<sequence>MTNTNAARLLMSPMRDASNFGKQLRAAHNAAGMFLAVQFLADLLGVHEVRIPHAQGHATTGFRLADEDRTLIIALMRRGEPMALGFSDVFPTAAFLHTSTPEDIKDHHLENAKNGILVDSVDKGKAGKVVVVAGVVQEDAVAQGHAL</sequence>
<evidence type="ECO:0000313" key="1">
    <source>
        <dbReference type="EMBL" id="KAJ3492512.1"/>
    </source>
</evidence>
<keyword evidence="2" id="KW-1185">Reference proteome</keyword>
<protein>
    <submittedName>
        <fullName evidence="1">Uncharacterized protein</fullName>
    </submittedName>
</protein>
<gene>
    <name evidence="1" type="ORF">NLG97_g5340</name>
</gene>
<comment type="caution">
    <text evidence="1">The sequence shown here is derived from an EMBL/GenBank/DDBJ whole genome shotgun (WGS) entry which is preliminary data.</text>
</comment>
<dbReference type="Proteomes" id="UP001148737">
    <property type="component" value="Unassembled WGS sequence"/>
</dbReference>
<accession>A0ACC1QSP9</accession>
<proteinExistence type="predicted"/>
<dbReference type="EMBL" id="JANAKD010000592">
    <property type="protein sequence ID" value="KAJ3492512.1"/>
    <property type="molecule type" value="Genomic_DNA"/>
</dbReference>
<organism evidence="1 2">
    <name type="scientific">Lecanicillium saksenae</name>
    <dbReference type="NCBI Taxonomy" id="468837"/>
    <lineage>
        <taxon>Eukaryota</taxon>
        <taxon>Fungi</taxon>
        <taxon>Dikarya</taxon>
        <taxon>Ascomycota</taxon>
        <taxon>Pezizomycotina</taxon>
        <taxon>Sordariomycetes</taxon>
        <taxon>Hypocreomycetidae</taxon>
        <taxon>Hypocreales</taxon>
        <taxon>Cordycipitaceae</taxon>
        <taxon>Lecanicillium</taxon>
    </lineage>
</organism>
<evidence type="ECO:0000313" key="2">
    <source>
        <dbReference type="Proteomes" id="UP001148737"/>
    </source>
</evidence>
<reference evidence="1" key="1">
    <citation type="submission" date="2022-07" db="EMBL/GenBank/DDBJ databases">
        <title>Genome Sequence of Lecanicillium saksenae.</title>
        <authorList>
            <person name="Buettner E."/>
        </authorList>
    </citation>
    <scope>NUCLEOTIDE SEQUENCE</scope>
    <source>
        <strain evidence="1">VT-O1</strain>
    </source>
</reference>
<name>A0ACC1QSP9_9HYPO</name>